<sequence length="189" mass="21123">MTRWTQKLMREVAQEEREALGLAGGDRLDPYRLADEHGIPVYTLSELREWELTDVAHQHFFENTKGIWSAALVPLGRSRVIIENDAHAEVRRRASIAHELGHHLLEHAFEGLLLGADHSRVLDATKEKEATFVAGELLVPEAAARKAAFAKWTNLQVARAFGVSEQFAQMQMKGPRVIASRAGRKQLGA</sequence>
<evidence type="ECO:0000313" key="2">
    <source>
        <dbReference type="EMBL" id="BDZ45472.1"/>
    </source>
</evidence>
<dbReference type="PANTHER" id="PTHR43236">
    <property type="entry name" value="ANTITOXIN HIGA1"/>
    <property type="match status" value="1"/>
</dbReference>
<gene>
    <name evidence="2" type="ORF">GCM10025866_13810</name>
</gene>
<dbReference type="InterPro" id="IPR052345">
    <property type="entry name" value="Rad_response_metalloprotease"/>
</dbReference>
<dbReference type="Gene3D" id="1.10.10.2910">
    <property type="match status" value="1"/>
</dbReference>
<evidence type="ECO:0000313" key="3">
    <source>
        <dbReference type="Proteomes" id="UP001321498"/>
    </source>
</evidence>
<keyword evidence="3" id="KW-1185">Reference proteome</keyword>
<protein>
    <recommendedName>
        <fullName evidence="1">IrrE N-terminal-like domain-containing protein</fullName>
    </recommendedName>
</protein>
<dbReference type="Proteomes" id="UP001321498">
    <property type="component" value="Chromosome"/>
</dbReference>
<dbReference type="Pfam" id="PF06114">
    <property type="entry name" value="Peptidase_M78"/>
    <property type="match status" value="1"/>
</dbReference>
<evidence type="ECO:0000259" key="1">
    <source>
        <dbReference type="Pfam" id="PF06114"/>
    </source>
</evidence>
<feature type="domain" description="IrrE N-terminal-like" evidence="1">
    <location>
        <begin position="63"/>
        <end position="171"/>
    </location>
</feature>
<dbReference type="RefSeq" id="WP_286278781.1">
    <property type="nucleotide sequence ID" value="NZ_AP027731.1"/>
</dbReference>
<dbReference type="InterPro" id="IPR010359">
    <property type="entry name" value="IrrE_HExxH"/>
</dbReference>
<proteinExistence type="predicted"/>
<dbReference type="PANTHER" id="PTHR43236:SF2">
    <property type="entry name" value="BLL0069 PROTEIN"/>
    <property type="match status" value="1"/>
</dbReference>
<dbReference type="EMBL" id="AP027731">
    <property type="protein sequence ID" value="BDZ45472.1"/>
    <property type="molecule type" value="Genomic_DNA"/>
</dbReference>
<name>A0ABM8GB85_9MICO</name>
<reference evidence="3" key="1">
    <citation type="journal article" date="2019" name="Int. J. Syst. Evol. Microbiol.">
        <title>The Global Catalogue of Microorganisms (GCM) 10K type strain sequencing project: providing services to taxonomists for standard genome sequencing and annotation.</title>
        <authorList>
            <consortium name="The Broad Institute Genomics Platform"/>
            <consortium name="The Broad Institute Genome Sequencing Center for Infectious Disease"/>
            <person name="Wu L."/>
            <person name="Ma J."/>
        </authorList>
    </citation>
    <scope>NUCLEOTIDE SEQUENCE [LARGE SCALE GENOMIC DNA]</scope>
    <source>
        <strain evidence="3">NBRC 108725</strain>
    </source>
</reference>
<organism evidence="2 3">
    <name type="scientific">Naasia aerilata</name>
    <dbReference type="NCBI Taxonomy" id="1162966"/>
    <lineage>
        <taxon>Bacteria</taxon>
        <taxon>Bacillati</taxon>
        <taxon>Actinomycetota</taxon>
        <taxon>Actinomycetes</taxon>
        <taxon>Micrococcales</taxon>
        <taxon>Microbacteriaceae</taxon>
        <taxon>Naasia</taxon>
    </lineage>
</organism>
<accession>A0ABM8GB85</accession>